<evidence type="ECO:0000256" key="8">
    <source>
        <dbReference type="ARBA" id="ARBA00022723"/>
    </source>
</evidence>
<dbReference type="Pfam" id="PF01326">
    <property type="entry name" value="PPDK_N"/>
    <property type="match status" value="1"/>
</dbReference>
<accession>A0A8J6P9R5</accession>
<feature type="domain" description="PEP-utilising enzyme mobile" evidence="16">
    <location>
        <begin position="385"/>
        <end position="456"/>
    </location>
</feature>
<dbReference type="Pfam" id="PF02896">
    <property type="entry name" value="PEP-utilizers_C"/>
    <property type="match status" value="1"/>
</dbReference>
<dbReference type="Proteomes" id="UP000654401">
    <property type="component" value="Unassembled WGS sequence"/>
</dbReference>
<dbReference type="EMBL" id="JACNFK010000023">
    <property type="protein sequence ID" value="MBC8519397.1"/>
    <property type="molecule type" value="Genomic_DNA"/>
</dbReference>
<dbReference type="NCBIfam" id="NF005057">
    <property type="entry name" value="PRK06464.1"/>
    <property type="match status" value="1"/>
</dbReference>
<dbReference type="Pfam" id="PF00391">
    <property type="entry name" value="PEP-utilizers"/>
    <property type="match status" value="1"/>
</dbReference>
<evidence type="ECO:0000259" key="17">
    <source>
        <dbReference type="Pfam" id="PF01326"/>
    </source>
</evidence>
<dbReference type="InterPro" id="IPR018274">
    <property type="entry name" value="PEP_util_AS"/>
</dbReference>
<dbReference type="InterPro" id="IPR023151">
    <property type="entry name" value="PEP_util_CS"/>
</dbReference>
<comment type="function">
    <text evidence="2 15">Catalyzes the phosphorylation of pyruvate to phosphoenolpyruvate.</text>
</comment>
<proteinExistence type="inferred from homology"/>
<dbReference type="SUPFAM" id="SSF51621">
    <property type="entry name" value="Phosphoenolpyruvate/pyruvate domain"/>
    <property type="match status" value="1"/>
</dbReference>
<keyword evidence="9 15" id="KW-0547">Nucleotide-binding</keyword>
<dbReference type="Gene3D" id="3.30.470.20">
    <property type="entry name" value="ATP-grasp fold, B domain"/>
    <property type="match status" value="1"/>
</dbReference>
<evidence type="ECO:0000256" key="10">
    <source>
        <dbReference type="ARBA" id="ARBA00022777"/>
    </source>
</evidence>
<dbReference type="PANTHER" id="PTHR43030:SF1">
    <property type="entry name" value="PHOSPHOENOLPYRUVATE SYNTHASE"/>
    <property type="match status" value="1"/>
</dbReference>
<dbReference type="Gene3D" id="3.20.20.60">
    <property type="entry name" value="Phosphoenolpyruvate-binding domains"/>
    <property type="match status" value="1"/>
</dbReference>
<feature type="domain" description="PEP-utilising enzyme C-terminal" evidence="18">
    <location>
        <begin position="481"/>
        <end position="781"/>
    </location>
</feature>
<protein>
    <recommendedName>
        <fullName evidence="6 15">Phosphoenolpyruvate synthase</fullName>
        <shortName evidence="15">PEP synthase</shortName>
        <ecNumber evidence="5 15">2.7.9.2</ecNumber>
    </recommendedName>
    <alternativeName>
        <fullName evidence="13 15">Pyruvate, water dikinase</fullName>
    </alternativeName>
</protein>
<evidence type="ECO:0000256" key="3">
    <source>
        <dbReference type="ARBA" id="ARBA00004742"/>
    </source>
</evidence>
<dbReference type="InterPro" id="IPR006319">
    <property type="entry name" value="PEP_synth"/>
</dbReference>
<evidence type="ECO:0000256" key="4">
    <source>
        <dbReference type="ARBA" id="ARBA00007837"/>
    </source>
</evidence>
<dbReference type="PROSITE" id="PS00742">
    <property type="entry name" value="PEP_ENZYMES_2"/>
    <property type="match status" value="1"/>
</dbReference>
<evidence type="ECO:0000256" key="2">
    <source>
        <dbReference type="ARBA" id="ARBA00002988"/>
    </source>
</evidence>
<sequence length="787" mass="87167">MVDNYVVWLDSVGMGDVGQVGGKNASLGEMIHALSDKGVRVPNGFATTAHAFRDFLAHSHLTERIHQSLEALDPTDIHALKECGAEIRRWILDSPFPVPLLNAITSAYEKLEGQTDGKLSVAIRSSATAEDLADASFAGQQESYLNVCGVESVLASIKNVFASLYNDRAISYRAHQHFDHQSIAISVGVQQMVRSDLGSSGVLFTLDTESGFRDVILITSAYGLGETVVQGAVNPDEFYLYKPTLATGHHAILSRTLGSKEIRKIYARDNLKDFIVTERVPELERNRFSLNDRQIHELGRYAVTIEEHYGRPMDIEWALDGVDNKIYIVQSRPETVKSQEKTTNSINRYKLKERGTVLAKGRAIGQAITNGTTRIIANISEMERIQPGDILVTDMTDPDWEPIMKRASAIVTNRGGRTCHAAIIARELGIPTIVGTGDATESIPNDHTVTISCAEGDDGYVYDKALAFELITTPIKSLPPLKTRMMVNIGNPGRAFDYASIPNDGVGLARMEFIISNIIGIHPRAIIDFENLPAESRDEIERKISGYGSPIEFYVEKLTEGIATIAAPFSPNPVRIRTSDFKSNEYANLIAGREYEPFESNPMIGYRGALRQLSEPFRPCFELECKAIKRAREKMGLSNIELMIPFIRTLDEAIDIISLLEENGLKRGEDGLRIIMMCEVPSNVILAEEFLEYFDGFSIGSNDLTQLTLGMDRDSEWMAAGFDERNPAIKESISRVIQACHNQHKSVGICGEGPSHYPEFARWLVEQEISSISMSPNSIIETWNGLG</sequence>
<dbReference type="EC" id="2.7.9.2" evidence="5 15"/>
<evidence type="ECO:0000256" key="12">
    <source>
        <dbReference type="ARBA" id="ARBA00022842"/>
    </source>
</evidence>
<gene>
    <name evidence="19" type="primary">ppsA</name>
    <name evidence="19" type="ORF">H8D24_03195</name>
</gene>
<dbReference type="PANTHER" id="PTHR43030">
    <property type="entry name" value="PHOSPHOENOLPYRUVATE SYNTHASE"/>
    <property type="match status" value="1"/>
</dbReference>
<evidence type="ECO:0000256" key="14">
    <source>
        <dbReference type="ARBA" id="ARBA00047700"/>
    </source>
</evidence>
<evidence type="ECO:0000256" key="5">
    <source>
        <dbReference type="ARBA" id="ARBA00011996"/>
    </source>
</evidence>
<comment type="caution">
    <text evidence="19">The sequence shown here is derived from an EMBL/GenBank/DDBJ whole genome shotgun (WGS) entry which is preliminary data.</text>
</comment>
<dbReference type="SUPFAM" id="SSF52009">
    <property type="entry name" value="Phosphohistidine domain"/>
    <property type="match status" value="1"/>
</dbReference>
<organism evidence="19 20">
    <name type="scientific">Candidatus Thiopontia autotrophica</name>
    <dbReference type="NCBI Taxonomy" id="2841688"/>
    <lineage>
        <taxon>Bacteria</taxon>
        <taxon>Pseudomonadati</taxon>
        <taxon>Pseudomonadota</taxon>
        <taxon>Gammaproteobacteria</taxon>
        <taxon>Candidatus Thiopontia</taxon>
    </lineage>
</organism>
<dbReference type="GO" id="GO:0008986">
    <property type="term" value="F:pyruvate, water dikinase activity"/>
    <property type="evidence" value="ECO:0007669"/>
    <property type="project" value="UniProtKB-EC"/>
</dbReference>
<dbReference type="GO" id="GO:0006094">
    <property type="term" value="P:gluconeogenesis"/>
    <property type="evidence" value="ECO:0007669"/>
    <property type="project" value="UniProtKB-UniPathway"/>
</dbReference>
<dbReference type="PROSITE" id="PS00370">
    <property type="entry name" value="PEP_ENZYMES_PHOS_SITE"/>
    <property type="match status" value="1"/>
</dbReference>
<dbReference type="FunFam" id="3.50.30.10:FF:000002">
    <property type="entry name" value="Phosphoenolpyruvate synthase"/>
    <property type="match status" value="1"/>
</dbReference>
<dbReference type="InterPro" id="IPR002192">
    <property type="entry name" value="PPDK_AMP/ATP-bd"/>
</dbReference>
<dbReference type="InterPro" id="IPR000121">
    <property type="entry name" value="PEP_util_C"/>
</dbReference>
<dbReference type="FunFam" id="3.30.470.20:FF:000017">
    <property type="entry name" value="Phosphoenolpyruvate synthase"/>
    <property type="match status" value="1"/>
</dbReference>
<keyword evidence="7 15" id="KW-0808">Transferase</keyword>
<evidence type="ECO:0000259" key="18">
    <source>
        <dbReference type="Pfam" id="PF02896"/>
    </source>
</evidence>
<dbReference type="UniPathway" id="UPA00138"/>
<keyword evidence="12 15" id="KW-0460">Magnesium</keyword>
<dbReference type="SUPFAM" id="SSF56059">
    <property type="entry name" value="Glutathione synthetase ATP-binding domain-like"/>
    <property type="match status" value="1"/>
</dbReference>
<dbReference type="Gene3D" id="3.50.30.10">
    <property type="entry name" value="Phosphohistidine domain"/>
    <property type="match status" value="1"/>
</dbReference>
<evidence type="ECO:0000259" key="16">
    <source>
        <dbReference type="Pfam" id="PF00391"/>
    </source>
</evidence>
<dbReference type="AlphaFoldDB" id="A0A8J6P9R5"/>
<reference evidence="19 20" key="1">
    <citation type="submission" date="2020-08" db="EMBL/GenBank/DDBJ databases">
        <title>Bridging the membrane lipid divide: bacteria of the FCB group superphylum have the potential to synthesize archaeal ether lipids.</title>
        <authorList>
            <person name="Villanueva L."/>
            <person name="Von Meijenfeldt F.A.B."/>
            <person name="Westbye A.B."/>
            <person name="Yadav S."/>
            <person name="Hopmans E.C."/>
            <person name="Dutilh B.E."/>
            <person name="Sinninghe Damste J.S."/>
        </authorList>
    </citation>
    <scope>NUCLEOTIDE SEQUENCE [LARGE SCALE GENOMIC DNA]</scope>
    <source>
        <strain evidence="19">NIOZ-UU100</strain>
    </source>
</reference>
<keyword evidence="10 15" id="KW-0418">Kinase</keyword>
<comment type="cofactor">
    <cofactor evidence="1 15">
        <name>Mg(2+)</name>
        <dbReference type="ChEBI" id="CHEBI:18420"/>
    </cofactor>
</comment>
<dbReference type="InterPro" id="IPR008279">
    <property type="entry name" value="PEP-util_enz_mobile_dom"/>
</dbReference>
<dbReference type="FunFam" id="3.30.1490.20:FF:000010">
    <property type="entry name" value="Phosphoenolpyruvate synthase"/>
    <property type="match status" value="1"/>
</dbReference>
<comment type="catalytic activity">
    <reaction evidence="14 15">
        <text>pyruvate + ATP + H2O = phosphoenolpyruvate + AMP + phosphate + 2 H(+)</text>
        <dbReference type="Rhea" id="RHEA:11364"/>
        <dbReference type="ChEBI" id="CHEBI:15361"/>
        <dbReference type="ChEBI" id="CHEBI:15377"/>
        <dbReference type="ChEBI" id="CHEBI:15378"/>
        <dbReference type="ChEBI" id="CHEBI:30616"/>
        <dbReference type="ChEBI" id="CHEBI:43474"/>
        <dbReference type="ChEBI" id="CHEBI:58702"/>
        <dbReference type="ChEBI" id="CHEBI:456215"/>
        <dbReference type="EC" id="2.7.9.2"/>
    </reaction>
</comment>
<dbReference type="NCBIfam" id="TIGR01418">
    <property type="entry name" value="PEP_synth"/>
    <property type="match status" value="1"/>
</dbReference>
<dbReference type="Gene3D" id="3.30.1490.20">
    <property type="entry name" value="ATP-grasp fold, A domain"/>
    <property type="match status" value="1"/>
</dbReference>
<evidence type="ECO:0000256" key="6">
    <source>
        <dbReference type="ARBA" id="ARBA00021623"/>
    </source>
</evidence>
<comment type="similarity">
    <text evidence="4 15">Belongs to the PEP-utilizing enzyme family.</text>
</comment>
<evidence type="ECO:0000256" key="9">
    <source>
        <dbReference type="ARBA" id="ARBA00022741"/>
    </source>
</evidence>
<dbReference type="InterPro" id="IPR036637">
    <property type="entry name" value="Phosphohistidine_dom_sf"/>
</dbReference>
<evidence type="ECO:0000256" key="11">
    <source>
        <dbReference type="ARBA" id="ARBA00022840"/>
    </source>
</evidence>
<comment type="pathway">
    <text evidence="3 15">Carbohydrate biosynthesis; gluconeogenesis.</text>
</comment>
<keyword evidence="8 15" id="KW-0479">Metal-binding</keyword>
<dbReference type="InterPro" id="IPR015813">
    <property type="entry name" value="Pyrv/PenolPyrv_kinase-like_dom"/>
</dbReference>
<dbReference type="PIRSF" id="PIRSF000854">
    <property type="entry name" value="PEP_synthase"/>
    <property type="match status" value="1"/>
</dbReference>
<evidence type="ECO:0000256" key="1">
    <source>
        <dbReference type="ARBA" id="ARBA00001946"/>
    </source>
</evidence>
<dbReference type="GO" id="GO:0005524">
    <property type="term" value="F:ATP binding"/>
    <property type="evidence" value="ECO:0007669"/>
    <property type="project" value="UniProtKB-KW"/>
</dbReference>
<keyword evidence="11 15" id="KW-0067">ATP-binding</keyword>
<dbReference type="GO" id="GO:0046872">
    <property type="term" value="F:metal ion binding"/>
    <property type="evidence" value="ECO:0007669"/>
    <property type="project" value="UniProtKB-KW"/>
</dbReference>
<evidence type="ECO:0000256" key="7">
    <source>
        <dbReference type="ARBA" id="ARBA00022679"/>
    </source>
</evidence>
<dbReference type="InterPro" id="IPR040442">
    <property type="entry name" value="Pyrv_kinase-like_dom_sf"/>
</dbReference>
<name>A0A8J6P9R5_9GAMM</name>
<evidence type="ECO:0000256" key="13">
    <source>
        <dbReference type="ARBA" id="ARBA00033470"/>
    </source>
</evidence>
<evidence type="ECO:0000256" key="15">
    <source>
        <dbReference type="PIRNR" id="PIRNR000854"/>
    </source>
</evidence>
<evidence type="ECO:0000313" key="19">
    <source>
        <dbReference type="EMBL" id="MBC8519397.1"/>
    </source>
</evidence>
<feature type="domain" description="Pyruvate phosphate dikinase AMP/ATP-binding" evidence="17">
    <location>
        <begin position="19"/>
        <end position="352"/>
    </location>
</feature>
<dbReference type="InterPro" id="IPR013815">
    <property type="entry name" value="ATP_grasp_subdomain_1"/>
</dbReference>
<evidence type="ECO:0000313" key="20">
    <source>
        <dbReference type="Proteomes" id="UP000654401"/>
    </source>
</evidence>